<comment type="caution">
    <text evidence="1">The sequence shown here is derived from an EMBL/GenBank/DDBJ whole genome shotgun (WGS) entry which is preliminary data.</text>
</comment>
<dbReference type="Pfam" id="PF08863">
    <property type="entry name" value="YolD"/>
    <property type="match status" value="1"/>
</dbReference>
<reference evidence="1" key="1">
    <citation type="submission" date="2022-06" db="EMBL/GenBank/DDBJ databases">
        <title>Aquibacillus sp. a new bacterium isolated from soil saline samples.</title>
        <authorList>
            <person name="Galisteo C."/>
            <person name="De La Haba R."/>
            <person name="Sanchez-Porro C."/>
            <person name="Ventosa A."/>
        </authorList>
    </citation>
    <scope>NUCLEOTIDE SEQUENCE</scope>
    <source>
        <strain evidence="1">3ASR75-54</strain>
    </source>
</reference>
<dbReference type="InterPro" id="IPR014962">
    <property type="entry name" value="YolD"/>
</dbReference>
<protein>
    <submittedName>
        <fullName evidence="1">YolD-like family protein</fullName>
    </submittedName>
</protein>
<dbReference type="RefSeq" id="WP_272444287.1">
    <property type="nucleotide sequence ID" value="NZ_JAMQKC010000001.1"/>
</dbReference>
<name>A0A9X3WDA7_9BACI</name>
<accession>A0A9X3WDA7</accession>
<dbReference type="Proteomes" id="UP001145069">
    <property type="component" value="Unassembled WGS sequence"/>
</dbReference>
<dbReference type="EMBL" id="JAMQKC010000001">
    <property type="protein sequence ID" value="MDC3415319.1"/>
    <property type="molecule type" value="Genomic_DNA"/>
</dbReference>
<gene>
    <name evidence="1" type="ORF">NC799_00120</name>
</gene>
<dbReference type="PANTHER" id="PTHR40051">
    <property type="entry name" value="IG HYPOTHETICAL 15966"/>
    <property type="match status" value="1"/>
</dbReference>
<organism evidence="1 2">
    <name type="scientific">Aquibacillus salsiterrae</name>
    <dbReference type="NCBI Taxonomy" id="2950439"/>
    <lineage>
        <taxon>Bacteria</taxon>
        <taxon>Bacillati</taxon>
        <taxon>Bacillota</taxon>
        <taxon>Bacilli</taxon>
        <taxon>Bacillales</taxon>
        <taxon>Bacillaceae</taxon>
        <taxon>Aquibacillus</taxon>
    </lineage>
</organism>
<evidence type="ECO:0000313" key="1">
    <source>
        <dbReference type="EMBL" id="MDC3415319.1"/>
    </source>
</evidence>
<dbReference type="PANTHER" id="PTHR40051:SF1">
    <property type="entry name" value="YOLD-LIKE FAMILY PROTEIN"/>
    <property type="match status" value="1"/>
</dbReference>
<proteinExistence type="predicted"/>
<evidence type="ECO:0000313" key="2">
    <source>
        <dbReference type="Proteomes" id="UP001145069"/>
    </source>
</evidence>
<dbReference type="AlphaFoldDB" id="A0A9X3WDA7"/>
<keyword evidence="2" id="KW-1185">Reference proteome</keyword>
<sequence length="111" mass="13039">MVNDRGTMKWSSLMLPEHVEMLRQLWQEDRKKQKPILDEQYLEILNTKLQEALVTQAAVLLTVYRNYDFDTYEGIISAIDLTQNQLKIKTSYPHSLITIELSQIIQLESID</sequence>